<organism evidence="2 3">
    <name type="scientific">Gossypium arboreum</name>
    <name type="common">Tree cotton</name>
    <name type="synonym">Gossypium nanking</name>
    <dbReference type="NCBI Taxonomy" id="29729"/>
    <lineage>
        <taxon>Eukaryota</taxon>
        <taxon>Viridiplantae</taxon>
        <taxon>Streptophyta</taxon>
        <taxon>Embryophyta</taxon>
        <taxon>Tracheophyta</taxon>
        <taxon>Spermatophyta</taxon>
        <taxon>Magnoliopsida</taxon>
        <taxon>eudicotyledons</taxon>
        <taxon>Gunneridae</taxon>
        <taxon>Pentapetalae</taxon>
        <taxon>rosids</taxon>
        <taxon>malvids</taxon>
        <taxon>Malvales</taxon>
        <taxon>Malvaceae</taxon>
        <taxon>Malvoideae</taxon>
        <taxon>Gossypium</taxon>
    </lineage>
</organism>
<evidence type="ECO:0000313" key="2">
    <source>
        <dbReference type="EMBL" id="KAK5819696.1"/>
    </source>
</evidence>
<dbReference type="InterPro" id="IPR040256">
    <property type="entry name" value="At4g02000-like"/>
</dbReference>
<dbReference type="PANTHER" id="PTHR31286">
    <property type="entry name" value="GLYCINE-RICH CELL WALL STRUCTURAL PROTEIN 1.8-LIKE"/>
    <property type="match status" value="1"/>
</dbReference>
<proteinExistence type="predicted"/>
<reference evidence="2 3" key="1">
    <citation type="submission" date="2023-03" db="EMBL/GenBank/DDBJ databases">
        <title>WGS of Gossypium arboreum.</title>
        <authorList>
            <person name="Yu D."/>
        </authorList>
    </citation>
    <scope>NUCLEOTIDE SEQUENCE [LARGE SCALE GENOMIC DNA]</scope>
    <source>
        <tissue evidence="2">Leaf</tissue>
    </source>
</reference>
<dbReference type="EMBL" id="JARKNE010000007">
    <property type="protein sequence ID" value="KAK5819696.1"/>
    <property type="molecule type" value="Genomic_DNA"/>
</dbReference>
<name>A0ABR0PEG6_GOSAR</name>
<protein>
    <recommendedName>
        <fullName evidence="1">DUF4283 domain-containing protein</fullName>
    </recommendedName>
</protein>
<comment type="caution">
    <text evidence="2">The sequence shown here is derived from an EMBL/GenBank/DDBJ whole genome shotgun (WGS) entry which is preliminary data.</text>
</comment>
<evidence type="ECO:0000313" key="3">
    <source>
        <dbReference type="Proteomes" id="UP001358586"/>
    </source>
</evidence>
<dbReference type="Proteomes" id="UP001358586">
    <property type="component" value="Chromosome 7"/>
</dbReference>
<dbReference type="InterPro" id="IPR025558">
    <property type="entry name" value="DUF4283"/>
</dbReference>
<evidence type="ECO:0000259" key="1">
    <source>
        <dbReference type="Pfam" id="PF14111"/>
    </source>
</evidence>
<sequence>MEDELANLSLLDKEEEAFQKDAVVIEQSFQFSLVGRCVTDSVVNFPAPRNTMAALWHPIGGICIADLGNKRYLFQFFNEVDVQRVMASTPWFFNSHLVLLHRIQKGENPSVLLLIFSEF</sequence>
<feature type="domain" description="DUF4283" evidence="1">
    <location>
        <begin position="26"/>
        <end position="109"/>
    </location>
</feature>
<gene>
    <name evidence="2" type="ORF">PVK06_024719</name>
</gene>
<dbReference type="PANTHER" id="PTHR31286:SF153">
    <property type="entry name" value="DUF4283 DOMAIN PROTEIN"/>
    <property type="match status" value="1"/>
</dbReference>
<accession>A0ABR0PEG6</accession>
<dbReference type="Pfam" id="PF14111">
    <property type="entry name" value="DUF4283"/>
    <property type="match status" value="1"/>
</dbReference>
<keyword evidence="3" id="KW-1185">Reference proteome</keyword>